<comment type="caution">
    <text evidence="1">The sequence shown here is derived from an EMBL/GenBank/DDBJ whole genome shotgun (WGS) entry which is preliminary data.</text>
</comment>
<evidence type="ECO:0000313" key="2">
    <source>
        <dbReference type="Proteomes" id="UP000664288"/>
    </source>
</evidence>
<evidence type="ECO:0008006" key="3">
    <source>
        <dbReference type="Google" id="ProtNLM"/>
    </source>
</evidence>
<gene>
    <name evidence="1" type="ORF">J1C47_08615</name>
</gene>
<dbReference type="Proteomes" id="UP000664288">
    <property type="component" value="Unassembled WGS sequence"/>
</dbReference>
<protein>
    <recommendedName>
        <fullName evidence="3">DUF3240 domain-containing protein</fullName>
    </recommendedName>
</protein>
<dbReference type="EMBL" id="JAFMPY010000007">
    <property type="protein sequence ID" value="MBO0903703.1"/>
    <property type="molecule type" value="Genomic_DNA"/>
</dbReference>
<sequence length="116" mass="13008">MCYPRRARYRRKPVMASLKYAVLADEEVKALLTSALADVLGEFGFKGATFDEEIDFDGEPIFRVVATVERRVPAASLMDAIAATNRALRRRGDDRFVILSTDWLGAPEEPLVEESE</sequence>
<keyword evidence="2" id="KW-1185">Reference proteome</keyword>
<organism evidence="1 2">
    <name type="scientific">Jiella sonneratiae</name>
    <dbReference type="NCBI Taxonomy" id="2816856"/>
    <lineage>
        <taxon>Bacteria</taxon>
        <taxon>Pseudomonadati</taxon>
        <taxon>Pseudomonadota</taxon>
        <taxon>Alphaproteobacteria</taxon>
        <taxon>Hyphomicrobiales</taxon>
        <taxon>Aurantimonadaceae</taxon>
        <taxon>Jiella</taxon>
    </lineage>
</organism>
<name>A0ABS3J202_9HYPH</name>
<accession>A0ABS3J202</accession>
<reference evidence="1 2" key="1">
    <citation type="submission" date="2021-03" db="EMBL/GenBank/DDBJ databases">
        <title>Whole genome sequence of Jiella sp. MQZ13P-4.</title>
        <authorList>
            <person name="Tuo L."/>
        </authorList>
    </citation>
    <scope>NUCLEOTIDE SEQUENCE [LARGE SCALE GENOMIC DNA]</scope>
    <source>
        <strain evidence="1 2">MQZ13P-4</strain>
    </source>
</reference>
<evidence type="ECO:0000313" key="1">
    <source>
        <dbReference type="EMBL" id="MBO0903703.1"/>
    </source>
</evidence>
<proteinExistence type="predicted"/>